<dbReference type="AlphaFoldDB" id="A0A3E3DJ09"/>
<dbReference type="EMBL" id="QTJW01000015">
    <property type="protein sequence ID" value="RGD68658.1"/>
    <property type="molecule type" value="Genomic_DNA"/>
</dbReference>
<dbReference type="InterPro" id="IPR003034">
    <property type="entry name" value="SAP_dom"/>
</dbReference>
<protein>
    <recommendedName>
        <fullName evidence="1">SAP domain-containing protein</fullName>
    </recommendedName>
</protein>
<accession>A0A3E3DJ09</accession>
<sequence>MGIFSKLFKKSGVSEKEPARESSSSFSTPVGEVNISVSVSTPQCNPEIPPLQGDYAKAVFLWAFSRPQPIRENGNYAAYFLYECGIRDCAKYHKKLTEEGYFIEAKSGEALELFKLPELKDMLRELNQPVSGKKAVLIERILENAEEGFLRAHVPETIYKLSSEGTAFLQEHDAYVQIHKNKNWGVSWQEYDRYAKPGQDYLTTMWVIFNTQLKNSKPEESRNLYYYLYSILLEQGKRSDALEMLLRVLYLDMSGIHAKVMFDLYRQKVYTKKQLKEYADTIAALAPGIVYPLEKFRDIYDSEMIDVLYMWKLPIQICDKELFRTIIESAVSGTYDEEQANKKLRAAYNKFVDKL</sequence>
<evidence type="ECO:0000259" key="1">
    <source>
        <dbReference type="PROSITE" id="PS50800"/>
    </source>
</evidence>
<dbReference type="InterPro" id="IPR036361">
    <property type="entry name" value="SAP_dom_sf"/>
</dbReference>
<dbReference type="PROSITE" id="PS50800">
    <property type="entry name" value="SAP"/>
    <property type="match status" value="1"/>
</dbReference>
<evidence type="ECO:0000313" key="2">
    <source>
        <dbReference type="EMBL" id="RGD68658.1"/>
    </source>
</evidence>
<dbReference type="RefSeq" id="WP_002599925.1">
    <property type="nucleotide sequence ID" value="NZ_QTJW01000015.1"/>
</dbReference>
<proteinExistence type="predicted"/>
<dbReference type="Gene3D" id="1.10.720.30">
    <property type="entry name" value="SAP domain"/>
    <property type="match status" value="1"/>
</dbReference>
<dbReference type="SUPFAM" id="SSF68906">
    <property type="entry name" value="SAP domain"/>
    <property type="match status" value="1"/>
</dbReference>
<name>A0A3E3DJ09_9FIRM</name>
<dbReference type="Pfam" id="PF02037">
    <property type="entry name" value="SAP"/>
    <property type="match status" value="1"/>
</dbReference>
<comment type="caution">
    <text evidence="2">The sequence shown here is derived from an EMBL/GenBank/DDBJ whole genome shotgun (WGS) entry which is preliminary data.</text>
</comment>
<feature type="domain" description="SAP" evidence="1">
    <location>
        <begin position="111"/>
        <end position="145"/>
    </location>
</feature>
<organism evidence="2 3">
    <name type="scientific">Hungatella hathewayi</name>
    <dbReference type="NCBI Taxonomy" id="154046"/>
    <lineage>
        <taxon>Bacteria</taxon>
        <taxon>Bacillati</taxon>
        <taxon>Bacillota</taxon>
        <taxon>Clostridia</taxon>
        <taxon>Lachnospirales</taxon>
        <taxon>Lachnospiraceae</taxon>
        <taxon>Hungatella</taxon>
    </lineage>
</organism>
<dbReference type="SMART" id="SM00513">
    <property type="entry name" value="SAP"/>
    <property type="match status" value="1"/>
</dbReference>
<dbReference type="OrthoDB" id="2087415at2"/>
<evidence type="ECO:0000313" key="3">
    <source>
        <dbReference type="Proteomes" id="UP000261023"/>
    </source>
</evidence>
<gene>
    <name evidence="2" type="ORF">DWX31_21260</name>
</gene>
<reference evidence="2 3" key="1">
    <citation type="submission" date="2018-08" db="EMBL/GenBank/DDBJ databases">
        <title>A genome reference for cultivated species of the human gut microbiota.</title>
        <authorList>
            <person name="Zou Y."/>
            <person name="Xue W."/>
            <person name="Luo G."/>
        </authorList>
    </citation>
    <scope>NUCLEOTIDE SEQUENCE [LARGE SCALE GENOMIC DNA]</scope>
    <source>
        <strain evidence="2 3">AF19-13AC</strain>
    </source>
</reference>
<dbReference type="Proteomes" id="UP000261023">
    <property type="component" value="Unassembled WGS sequence"/>
</dbReference>